<dbReference type="SMART" id="SM00327">
    <property type="entry name" value="VWA"/>
    <property type="match status" value="1"/>
</dbReference>
<gene>
    <name evidence="3" type="ORF">MNB_SV-8-1320</name>
</gene>
<evidence type="ECO:0000259" key="2">
    <source>
        <dbReference type="PROSITE" id="PS50234"/>
    </source>
</evidence>
<evidence type="ECO:0000313" key="3">
    <source>
        <dbReference type="EMBL" id="SFV58629.1"/>
    </source>
</evidence>
<feature type="region of interest" description="Disordered" evidence="1">
    <location>
        <begin position="212"/>
        <end position="233"/>
    </location>
</feature>
<sequence>MLNYWLEFEESIGKKWDKYLNKKVHKPHEEARIFFADITKSLHIFYRLLGGEKAKDLQVTDKRHLKVSRSILEKISFLGKEFYLTWQDEKAVYLPASFAYFKTKKENEMLYYWLVAMATKTRINSLNLQEQNIRTSRYLINKYSGFAIFYKNATAYLSQEFEQLSFINSFENLEDEALIKEYPNPLWIYPSPLESNLIKPVENEEDFLQEQERNSKDELEMKKQTNQADDDRDTDGFLAFLPESLMSIFEQVNVDRLEDDSFDEDALYHAEDLDEITIGKKRANLSSRIKMDLDLKPDMTEIYPLGKGHLIDEWDYRKNNYLVNYVRIKPQVTINVEPVKLPDRLKKTVRKIQNELDLLALDRIKNDRLPYGDELNLDEWIEYVSHQNKSMHHQNFYTTYEKTTRDIATLILADVSLSTDGGITQEIRIIDVIKDALMVFSEALERLEDNFAIYSFSSLQNKKVFFNIIKNFKEKYSDMVRGQIESMKSQYYTRLGAAIRESTKILEKQQNTNKLLLIISDGKPNDEDRYDGRYGIEDTKKAIEEVRKKGITPFCITIDLDAKEYLNYLFGHNGYAIVRNGEKLPKILPEIYINLTK</sequence>
<dbReference type="PROSITE" id="PS50234">
    <property type="entry name" value="VWFA"/>
    <property type="match status" value="1"/>
</dbReference>
<feature type="compositionally biased region" description="Basic and acidic residues" evidence="1">
    <location>
        <begin position="212"/>
        <end position="223"/>
    </location>
</feature>
<dbReference type="EMBL" id="FPHD01000048">
    <property type="protein sequence ID" value="SFV58629.1"/>
    <property type="molecule type" value="Genomic_DNA"/>
</dbReference>
<evidence type="ECO:0000256" key="1">
    <source>
        <dbReference type="SAM" id="MobiDB-lite"/>
    </source>
</evidence>
<dbReference type="PANTHER" id="PTHR41248:SF1">
    <property type="entry name" value="NORD PROTEIN"/>
    <property type="match status" value="1"/>
</dbReference>
<name>A0A1W1BYK8_9ZZZZ</name>
<dbReference type="InterPro" id="IPR036465">
    <property type="entry name" value="vWFA_dom_sf"/>
</dbReference>
<dbReference type="SUPFAM" id="SSF53300">
    <property type="entry name" value="vWA-like"/>
    <property type="match status" value="1"/>
</dbReference>
<dbReference type="PANTHER" id="PTHR41248">
    <property type="entry name" value="NORD PROTEIN"/>
    <property type="match status" value="1"/>
</dbReference>
<protein>
    <submittedName>
        <fullName evidence="3">Nitric oxide reductase activation protein NorD</fullName>
    </submittedName>
</protein>
<reference evidence="3" key="1">
    <citation type="submission" date="2016-10" db="EMBL/GenBank/DDBJ databases">
        <authorList>
            <person name="de Groot N.N."/>
        </authorList>
    </citation>
    <scope>NUCLEOTIDE SEQUENCE</scope>
</reference>
<dbReference type="Gene3D" id="3.40.50.410">
    <property type="entry name" value="von Willebrand factor, type A domain"/>
    <property type="match status" value="1"/>
</dbReference>
<dbReference type="Pfam" id="PF00092">
    <property type="entry name" value="VWA"/>
    <property type="match status" value="1"/>
</dbReference>
<accession>A0A1W1BYK8</accession>
<feature type="domain" description="VWFA" evidence="2">
    <location>
        <begin position="414"/>
        <end position="591"/>
    </location>
</feature>
<dbReference type="InterPro" id="IPR051928">
    <property type="entry name" value="NorD/CobT"/>
</dbReference>
<dbReference type="CDD" id="cd01454">
    <property type="entry name" value="vWA_norD_type"/>
    <property type="match status" value="1"/>
</dbReference>
<proteinExistence type="predicted"/>
<organism evidence="3">
    <name type="scientific">hydrothermal vent metagenome</name>
    <dbReference type="NCBI Taxonomy" id="652676"/>
    <lineage>
        <taxon>unclassified sequences</taxon>
        <taxon>metagenomes</taxon>
        <taxon>ecological metagenomes</taxon>
    </lineage>
</organism>
<dbReference type="InterPro" id="IPR002035">
    <property type="entry name" value="VWF_A"/>
</dbReference>
<dbReference type="AlphaFoldDB" id="A0A1W1BYK8"/>